<evidence type="ECO:0000256" key="2">
    <source>
        <dbReference type="ARBA" id="ARBA00029447"/>
    </source>
</evidence>
<keyword evidence="5" id="KW-0732">Signal</keyword>
<dbReference type="CDD" id="cd06225">
    <property type="entry name" value="HAMP"/>
    <property type="match status" value="1"/>
</dbReference>
<evidence type="ECO:0000256" key="5">
    <source>
        <dbReference type="SAM" id="SignalP"/>
    </source>
</evidence>
<dbReference type="SMART" id="SM00283">
    <property type="entry name" value="MA"/>
    <property type="match status" value="1"/>
</dbReference>
<dbReference type="PANTHER" id="PTHR32089:SF112">
    <property type="entry name" value="LYSOZYME-LIKE PROTEIN-RELATED"/>
    <property type="match status" value="1"/>
</dbReference>
<sequence>MSSMMSNLKIAVKIGCAFALMAAVGIAGAAVSWQNFVTIERTSFWTDHTRKVLSEVDRITAAMLNRETGLRGYLIAGDPEFLAPYRAGAASYAEAIAAARTLTADNPAQQERLSALDALAARWRAEVAEREIALMKDAATQAEARRIEASGAGRSVMDALRAKAAEIAGAETVLLGARAAEAAAAGEAYRIASVAGLAAMLVMACLGLAGLQFGVVRPIRRMTAVMGRLAGGDLGAEVAGRGRRDEIGAMAGAVQVFKENLLRTQALEREAALGRAGIEAQRKAAMRDLADRFEAAVGGIVSAVGSAATELQTTARSMSATAAETASQSSTVAAAAEEASANVTMVASSAEELGSSVTEIGRQVEGSTALAGAVAAEATQTASLVRDLSRSAETIGNVVGLISTIASQTNLLALNATIEAARAGAAGRGFAVVAAEVKELAGQTAKATDEIARQIGGIQAATGQAVGAIDSITTRVHELSAVSASIAAAVEEQGSATQEIVRNVSQAAVGTGEVTATIAGVAGASEATGAAASQVLVQASELSRRSEQLGAEVDRFLATVRAA</sequence>
<dbReference type="EMBL" id="BPQH01000002">
    <property type="protein sequence ID" value="GJD47943.1"/>
    <property type="molecule type" value="Genomic_DNA"/>
</dbReference>
<protein>
    <recommendedName>
        <fullName evidence="10">Methyl-accepting chemotaxis protein</fullName>
    </recommendedName>
</protein>
<feature type="transmembrane region" description="Helical" evidence="4">
    <location>
        <begin position="194"/>
        <end position="216"/>
    </location>
</feature>
<proteinExistence type="inferred from homology"/>
<keyword evidence="1 3" id="KW-0807">Transducer</keyword>
<evidence type="ECO:0000313" key="9">
    <source>
        <dbReference type="Proteomes" id="UP001055167"/>
    </source>
</evidence>
<name>A0ABQ4QRM8_9HYPH</name>
<dbReference type="CDD" id="cd19410">
    <property type="entry name" value="HK9-like_sensor"/>
    <property type="match status" value="1"/>
</dbReference>
<reference evidence="8" key="1">
    <citation type="journal article" date="2021" name="Front. Microbiol.">
        <title>Comprehensive Comparative Genomics and Phenotyping of Methylobacterium Species.</title>
        <authorList>
            <person name="Alessa O."/>
            <person name="Ogura Y."/>
            <person name="Fujitani Y."/>
            <person name="Takami H."/>
            <person name="Hayashi T."/>
            <person name="Sahin N."/>
            <person name="Tani A."/>
        </authorList>
    </citation>
    <scope>NUCLEOTIDE SEQUENCE</scope>
    <source>
        <strain evidence="8">KCTC 52305</strain>
    </source>
</reference>
<evidence type="ECO:0000259" key="6">
    <source>
        <dbReference type="PROSITE" id="PS50111"/>
    </source>
</evidence>
<dbReference type="PANTHER" id="PTHR32089">
    <property type="entry name" value="METHYL-ACCEPTING CHEMOTAXIS PROTEIN MCPB"/>
    <property type="match status" value="1"/>
</dbReference>
<evidence type="ECO:0000259" key="7">
    <source>
        <dbReference type="PROSITE" id="PS50885"/>
    </source>
</evidence>
<reference evidence="8" key="2">
    <citation type="submission" date="2021-08" db="EMBL/GenBank/DDBJ databases">
        <authorList>
            <person name="Tani A."/>
            <person name="Ola A."/>
            <person name="Ogura Y."/>
            <person name="Katsura K."/>
            <person name="Hayashi T."/>
        </authorList>
    </citation>
    <scope>NUCLEOTIDE SEQUENCE</scope>
    <source>
        <strain evidence="8">KCTC 52305</strain>
    </source>
</reference>
<dbReference type="SMART" id="SM00304">
    <property type="entry name" value="HAMP"/>
    <property type="match status" value="1"/>
</dbReference>
<dbReference type="Pfam" id="PF00672">
    <property type="entry name" value="HAMP"/>
    <property type="match status" value="1"/>
</dbReference>
<feature type="domain" description="HAMP" evidence="7">
    <location>
        <begin position="213"/>
        <end position="266"/>
    </location>
</feature>
<evidence type="ECO:0000256" key="1">
    <source>
        <dbReference type="ARBA" id="ARBA00023224"/>
    </source>
</evidence>
<evidence type="ECO:0000256" key="4">
    <source>
        <dbReference type="SAM" id="Phobius"/>
    </source>
</evidence>
<dbReference type="Gene3D" id="1.10.8.500">
    <property type="entry name" value="HAMP domain in histidine kinase"/>
    <property type="match status" value="1"/>
</dbReference>
<evidence type="ECO:0008006" key="10">
    <source>
        <dbReference type="Google" id="ProtNLM"/>
    </source>
</evidence>
<keyword evidence="4" id="KW-0812">Transmembrane</keyword>
<dbReference type="InterPro" id="IPR003660">
    <property type="entry name" value="HAMP_dom"/>
</dbReference>
<feature type="chain" id="PRO_5045363702" description="Methyl-accepting chemotaxis protein" evidence="5">
    <location>
        <begin position="30"/>
        <end position="563"/>
    </location>
</feature>
<dbReference type="PROSITE" id="PS50885">
    <property type="entry name" value="HAMP"/>
    <property type="match status" value="1"/>
</dbReference>
<dbReference type="Gene3D" id="1.10.287.950">
    <property type="entry name" value="Methyl-accepting chemotaxis protein"/>
    <property type="match status" value="1"/>
</dbReference>
<feature type="signal peptide" evidence="5">
    <location>
        <begin position="1"/>
        <end position="29"/>
    </location>
</feature>
<organism evidence="8 9">
    <name type="scientific">Methylobacterium crusticola</name>
    <dbReference type="NCBI Taxonomy" id="1697972"/>
    <lineage>
        <taxon>Bacteria</taxon>
        <taxon>Pseudomonadati</taxon>
        <taxon>Pseudomonadota</taxon>
        <taxon>Alphaproteobacteria</taxon>
        <taxon>Hyphomicrobiales</taxon>
        <taxon>Methylobacteriaceae</taxon>
        <taxon>Methylobacterium</taxon>
    </lineage>
</organism>
<dbReference type="Proteomes" id="UP001055167">
    <property type="component" value="Unassembled WGS sequence"/>
</dbReference>
<keyword evidence="4" id="KW-0472">Membrane</keyword>
<dbReference type="Pfam" id="PF05227">
    <property type="entry name" value="CHASE3"/>
    <property type="match status" value="1"/>
</dbReference>
<evidence type="ECO:0000313" key="8">
    <source>
        <dbReference type="EMBL" id="GJD47943.1"/>
    </source>
</evidence>
<dbReference type="InterPro" id="IPR007891">
    <property type="entry name" value="CHASE3"/>
</dbReference>
<dbReference type="InterPro" id="IPR004089">
    <property type="entry name" value="MCPsignal_dom"/>
</dbReference>
<comment type="similarity">
    <text evidence="2">Belongs to the methyl-accepting chemotaxis (MCP) protein family.</text>
</comment>
<gene>
    <name evidence="8" type="ORF">OPKNFCMD_0656</name>
</gene>
<dbReference type="SUPFAM" id="SSF58104">
    <property type="entry name" value="Methyl-accepting chemotaxis protein (MCP) signaling domain"/>
    <property type="match status" value="1"/>
</dbReference>
<dbReference type="Pfam" id="PF00015">
    <property type="entry name" value="MCPsignal"/>
    <property type="match status" value="1"/>
</dbReference>
<keyword evidence="9" id="KW-1185">Reference proteome</keyword>
<accession>A0ABQ4QRM8</accession>
<feature type="domain" description="Methyl-accepting transducer" evidence="6">
    <location>
        <begin position="300"/>
        <end position="536"/>
    </location>
</feature>
<comment type="caution">
    <text evidence="8">The sequence shown here is derived from an EMBL/GenBank/DDBJ whole genome shotgun (WGS) entry which is preliminary data.</text>
</comment>
<evidence type="ECO:0000256" key="3">
    <source>
        <dbReference type="PROSITE-ProRule" id="PRU00284"/>
    </source>
</evidence>
<dbReference type="PROSITE" id="PS50111">
    <property type="entry name" value="CHEMOTAXIS_TRANSDUC_2"/>
    <property type="match status" value="1"/>
</dbReference>
<keyword evidence="4" id="KW-1133">Transmembrane helix</keyword>